<dbReference type="Proteomes" id="UP001301958">
    <property type="component" value="Unassembled WGS sequence"/>
</dbReference>
<evidence type="ECO:0000259" key="3">
    <source>
        <dbReference type="SMART" id="SM00128"/>
    </source>
</evidence>
<evidence type="ECO:0000313" key="5">
    <source>
        <dbReference type="Proteomes" id="UP001301958"/>
    </source>
</evidence>
<proteinExistence type="predicted"/>
<feature type="compositionally biased region" description="Acidic residues" evidence="1">
    <location>
        <begin position="252"/>
        <end position="262"/>
    </location>
</feature>
<organism evidence="4 5">
    <name type="scientific">Podospora fimiseda</name>
    <dbReference type="NCBI Taxonomy" id="252190"/>
    <lineage>
        <taxon>Eukaryota</taxon>
        <taxon>Fungi</taxon>
        <taxon>Dikarya</taxon>
        <taxon>Ascomycota</taxon>
        <taxon>Pezizomycotina</taxon>
        <taxon>Sordariomycetes</taxon>
        <taxon>Sordariomycetidae</taxon>
        <taxon>Sordariales</taxon>
        <taxon>Podosporaceae</taxon>
        <taxon>Podospora</taxon>
    </lineage>
</organism>
<protein>
    <submittedName>
        <fullName evidence="4">DNase I-like protein</fullName>
    </submittedName>
</protein>
<dbReference type="GO" id="GO:0004439">
    <property type="term" value="F:phosphatidylinositol-4,5-bisphosphate 5-phosphatase activity"/>
    <property type="evidence" value="ECO:0007669"/>
    <property type="project" value="TreeGrafter"/>
</dbReference>
<dbReference type="InterPro" id="IPR036691">
    <property type="entry name" value="Endo/exonu/phosph_ase_sf"/>
</dbReference>
<dbReference type="GO" id="GO:0046856">
    <property type="term" value="P:phosphatidylinositol dephosphorylation"/>
    <property type="evidence" value="ECO:0007669"/>
    <property type="project" value="InterPro"/>
</dbReference>
<keyword evidence="2" id="KW-0472">Membrane</keyword>
<feature type="transmembrane region" description="Helical" evidence="2">
    <location>
        <begin position="501"/>
        <end position="519"/>
    </location>
</feature>
<dbReference type="AlphaFoldDB" id="A0AAN7H6L6"/>
<evidence type="ECO:0000313" key="4">
    <source>
        <dbReference type="EMBL" id="KAK4229909.1"/>
    </source>
</evidence>
<dbReference type="PANTHER" id="PTHR11200:SF286">
    <property type="entry name" value="5-PHOSPHATASE, PUTATIVE (AFU_ORTHOLOGUE AFUA_5G07600)-RELATED"/>
    <property type="match status" value="1"/>
</dbReference>
<dbReference type="Gene3D" id="3.60.10.10">
    <property type="entry name" value="Endonuclease/exonuclease/phosphatase"/>
    <property type="match status" value="1"/>
</dbReference>
<reference evidence="4" key="1">
    <citation type="journal article" date="2023" name="Mol. Phylogenet. Evol.">
        <title>Genome-scale phylogeny and comparative genomics of the fungal order Sordariales.</title>
        <authorList>
            <person name="Hensen N."/>
            <person name="Bonometti L."/>
            <person name="Westerberg I."/>
            <person name="Brannstrom I.O."/>
            <person name="Guillou S."/>
            <person name="Cros-Aarteil S."/>
            <person name="Calhoun S."/>
            <person name="Haridas S."/>
            <person name="Kuo A."/>
            <person name="Mondo S."/>
            <person name="Pangilinan J."/>
            <person name="Riley R."/>
            <person name="LaButti K."/>
            <person name="Andreopoulos B."/>
            <person name="Lipzen A."/>
            <person name="Chen C."/>
            <person name="Yan M."/>
            <person name="Daum C."/>
            <person name="Ng V."/>
            <person name="Clum A."/>
            <person name="Steindorff A."/>
            <person name="Ohm R.A."/>
            <person name="Martin F."/>
            <person name="Silar P."/>
            <person name="Natvig D.O."/>
            <person name="Lalanne C."/>
            <person name="Gautier V."/>
            <person name="Ament-Velasquez S.L."/>
            <person name="Kruys A."/>
            <person name="Hutchinson M.I."/>
            <person name="Powell A.J."/>
            <person name="Barry K."/>
            <person name="Miller A.N."/>
            <person name="Grigoriev I.V."/>
            <person name="Debuchy R."/>
            <person name="Gladieux P."/>
            <person name="Hiltunen Thoren M."/>
            <person name="Johannesson H."/>
        </authorList>
    </citation>
    <scope>NUCLEOTIDE SEQUENCE</scope>
    <source>
        <strain evidence="4">CBS 990.96</strain>
    </source>
</reference>
<dbReference type="SUPFAM" id="SSF56219">
    <property type="entry name" value="DNase I-like"/>
    <property type="match status" value="1"/>
</dbReference>
<keyword evidence="2" id="KW-0812">Transmembrane</keyword>
<name>A0AAN7H6L6_9PEZI</name>
<dbReference type="PANTHER" id="PTHR11200">
    <property type="entry name" value="INOSITOL 5-PHOSPHATASE"/>
    <property type="match status" value="1"/>
</dbReference>
<feature type="region of interest" description="Disordered" evidence="1">
    <location>
        <begin position="219"/>
        <end position="268"/>
    </location>
</feature>
<dbReference type="InterPro" id="IPR000300">
    <property type="entry name" value="IPPc"/>
</dbReference>
<evidence type="ECO:0000256" key="2">
    <source>
        <dbReference type="SAM" id="Phobius"/>
    </source>
</evidence>
<sequence>MRPSSSSLDLFILTFNCAKALINVPVFSAHLYAALSQNATATNVLPDLVVLSLQEVAPMSYAFIGSYFLNPYYARFVEALNLASTRLLDHTKYGGYPESVSSQGTSSSPPPPPPYTLVRAKNVGMTSILLFARDPTSVSQIQEAECGFGAADMGNKGAVGLRVTWSDPSQRDKSTELTFVATHLAAMEWNLKKRNANWRNIVSGLTFQNPHEVLPGVFPVNEHPTPRPDTSGAGIPAPVARSLLPAGSVDSSEAEEEEEEEPLLSSSSAQLPLAQQGLTPSQAATLQDISIFKPNSHLFVAGDLNYRISSTTPPPLSTFPSFDEGSPNHYSNFIGRDQLTLEREAGRTFHGMEEAPVLFGPTYKFDILSSPKGAVNEMAVRKGVTQNGIPEVPWKFAPHRWPGWCDRVLFSSAEEEEVKVGGYDAFPVLESSDHRPVWFRASVTLGSSSESRSGSELKGGVQRKKTLPVPVDVDAWERRRIARKKEVVVGWSAFFWSTQEGAMVLGSILLICLGGWWAVRGW</sequence>
<accession>A0AAN7H6L6</accession>
<evidence type="ECO:0000256" key="1">
    <source>
        <dbReference type="SAM" id="MobiDB-lite"/>
    </source>
</evidence>
<dbReference type="InterPro" id="IPR046985">
    <property type="entry name" value="IP5"/>
</dbReference>
<feature type="domain" description="Inositol polyphosphate-related phosphatase" evidence="3">
    <location>
        <begin position="6"/>
        <end position="447"/>
    </location>
</feature>
<reference evidence="4" key="2">
    <citation type="submission" date="2023-05" db="EMBL/GenBank/DDBJ databases">
        <authorList>
            <consortium name="Lawrence Berkeley National Laboratory"/>
            <person name="Steindorff A."/>
            <person name="Hensen N."/>
            <person name="Bonometti L."/>
            <person name="Westerberg I."/>
            <person name="Brannstrom I.O."/>
            <person name="Guillou S."/>
            <person name="Cros-Aarteil S."/>
            <person name="Calhoun S."/>
            <person name="Haridas S."/>
            <person name="Kuo A."/>
            <person name="Mondo S."/>
            <person name="Pangilinan J."/>
            <person name="Riley R."/>
            <person name="Labutti K."/>
            <person name="Andreopoulos B."/>
            <person name="Lipzen A."/>
            <person name="Chen C."/>
            <person name="Yanf M."/>
            <person name="Daum C."/>
            <person name="Ng V."/>
            <person name="Clum A."/>
            <person name="Ohm R."/>
            <person name="Martin F."/>
            <person name="Silar P."/>
            <person name="Natvig D."/>
            <person name="Lalanne C."/>
            <person name="Gautier V."/>
            <person name="Ament-Velasquez S.L."/>
            <person name="Kruys A."/>
            <person name="Hutchinson M.I."/>
            <person name="Powell A.J."/>
            <person name="Barry K."/>
            <person name="Miller A.N."/>
            <person name="Grigoriev I.V."/>
            <person name="Debuchy R."/>
            <person name="Gladieux P."/>
            <person name="Thoren M.H."/>
            <person name="Johannesson H."/>
        </authorList>
    </citation>
    <scope>NUCLEOTIDE SEQUENCE</scope>
    <source>
        <strain evidence="4">CBS 990.96</strain>
    </source>
</reference>
<keyword evidence="2" id="KW-1133">Transmembrane helix</keyword>
<comment type="caution">
    <text evidence="4">The sequence shown here is derived from an EMBL/GenBank/DDBJ whole genome shotgun (WGS) entry which is preliminary data.</text>
</comment>
<dbReference type="Pfam" id="PF22669">
    <property type="entry name" value="Exo_endo_phos2"/>
    <property type="match status" value="2"/>
</dbReference>
<dbReference type="SMART" id="SM00128">
    <property type="entry name" value="IPPc"/>
    <property type="match status" value="1"/>
</dbReference>
<keyword evidence="5" id="KW-1185">Reference proteome</keyword>
<gene>
    <name evidence="4" type="ORF">QBC38DRAFT_358354</name>
</gene>
<dbReference type="EMBL" id="MU865303">
    <property type="protein sequence ID" value="KAK4229909.1"/>
    <property type="molecule type" value="Genomic_DNA"/>
</dbReference>